<evidence type="ECO:0000256" key="1">
    <source>
        <dbReference type="ARBA" id="ARBA00022729"/>
    </source>
</evidence>
<keyword evidence="1 2" id="KW-0732">Signal</keyword>
<evidence type="ECO:0000313" key="4">
    <source>
        <dbReference type="Proteomes" id="UP000644727"/>
    </source>
</evidence>
<dbReference type="SUPFAM" id="SSF53850">
    <property type="entry name" value="Periplasmic binding protein-like II"/>
    <property type="match status" value="1"/>
</dbReference>
<dbReference type="RefSeq" id="WP_193866589.1">
    <property type="nucleotide sequence ID" value="NZ_JADEYR010000015.1"/>
</dbReference>
<evidence type="ECO:0000313" key="3">
    <source>
        <dbReference type="EMBL" id="MBE9404844.1"/>
    </source>
</evidence>
<organism evidence="3 4">
    <name type="scientific">Brachybacterium epidermidis</name>
    <dbReference type="NCBI Taxonomy" id="2781983"/>
    <lineage>
        <taxon>Bacteria</taxon>
        <taxon>Bacillati</taxon>
        <taxon>Actinomycetota</taxon>
        <taxon>Actinomycetes</taxon>
        <taxon>Micrococcales</taxon>
        <taxon>Dermabacteraceae</taxon>
        <taxon>Brachybacterium</taxon>
    </lineage>
</organism>
<evidence type="ECO:0000256" key="2">
    <source>
        <dbReference type="SAM" id="SignalP"/>
    </source>
</evidence>
<gene>
    <name evidence="3" type="ORF">IOE58_11850</name>
</gene>
<protein>
    <submittedName>
        <fullName evidence="3">Extracellular solute-binding protein</fullName>
    </submittedName>
</protein>
<dbReference type="PROSITE" id="PS51257">
    <property type="entry name" value="PROKAR_LIPOPROTEIN"/>
    <property type="match status" value="1"/>
</dbReference>
<dbReference type="Gene3D" id="3.40.190.10">
    <property type="entry name" value="Periplasmic binding protein-like II"/>
    <property type="match status" value="2"/>
</dbReference>
<accession>A0ABR9W319</accession>
<feature type="signal peptide" evidence="2">
    <location>
        <begin position="1"/>
        <end position="24"/>
    </location>
</feature>
<dbReference type="PANTHER" id="PTHR30006">
    <property type="entry name" value="THIAMINE-BINDING PERIPLASMIC PROTEIN-RELATED"/>
    <property type="match status" value="1"/>
</dbReference>
<comment type="caution">
    <text evidence="3">The sequence shown here is derived from an EMBL/GenBank/DDBJ whole genome shotgun (WGS) entry which is preliminary data.</text>
</comment>
<name>A0ABR9W319_9MICO</name>
<dbReference type="Pfam" id="PF13416">
    <property type="entry name" value="SBP_bac_8"/>
    <property type="match status" value="1"/>
</dbReference>
<dbReference type="Proteomes" id="UP000644727">
    <property type="component" value="Unassembled WGS sequence"/>
</dbReference>
<feature type="chain" id="PRO_5045833704" evidence="2">
    <location>
        <begin position="25"/>
        <end position="361"/>
    </location>
</feature>
<dbReference type="InterPro" id="IPR006059">
    <property type="entry name" value="SBP"/>
</dbReference>
<sequence length="361" mass="38471">MHRRSFIRHSLIATGILGSTSALAACGGSSGSGSGGSDGGSSGSGSLVVYSNSVSDGRGEWLAEQAAAEGFELQFVDLGGGDIQNRLIAEAANPIADVVFGLNNVYFENIKAADVLEPYTPAWSGSVDAEMGDGETFWPIVREPIMLVYNTAAYSTPEQAPADWPELWEDSTFHGRYETPRSLGGATTQMVLSGILSRHLDASGDLGVSDEGWAAVEQYFANGSPAVEGTDLYARMAAGEVDMGQMWLAGKASREEEHGISTEAVKPENGVPMATQHVALVKDSKRAEAAQEFIDWFGGAELQAAWSNEFFTAPTNQDALAQADQDAVDQTDAFTAQEIDWPTVAENLPDWVEKIELEYLG</sequence>
<reference evidence="3 4" key="1">
    <citation type="submission" date="2020-10" db="EMBL/GenBank/DDBJ databases">
        <title>Draft genome and description of Brachybacterium epidermidis sp nov.</title>
        <authorList>
            <person name="Boxberger M."/>
            <person name="La Scola B."/>
        </authorList>
    </citation>
    <scope>NUCLEOTIDE SEQUENCE [LARGE SCALE GENOMIC DNA]</scope>
    <source>
        <strain evidence="3 4">Marseille-Q2903</strain>
    </source>
</reference>
<dbReference type="PANTHER" id="PTHR30006:SF2">
    <property type="entry name" value="ABC TRANSPORTER SUBSTRATE-BINDING PROTEIN"/>
    <property type="match status" value="1"/>
</dbReference>
<proteinExistence type="predicted"/>
<dbReference type="EMBL" id="JADEYR010000015">
    <property type="protein sequence ID" value="MBE9404844.1"/>
    <property type="molecule type" value="Genomic_DNA"/>
</dbReference>
<keyword evidence="4" id="KW-1185">Reference proteome</keyword>